<dbReference type="STRING" id="1035707.SAMN05216552_1007221"/>
<dbReference type="SUPFAM" id="SSF54593">
    <property type="entry name" value="Glyoxalase/Bleomycin resistance protein/Dihydroxybiphenyl dioxygenase"/>
    <property type="match status" value="1"/>
</dbReference>
<dbReference type="InterPro" id="IPR029068">
    <property type="entry name" value="Glyas_Bleomycin-R_OHBP_Dase"/>
</dbReference>
<proteinExistence type="predicted"/>
<dbReference type="OrthoDB" id="9803104at2"/>
<protein>
    <recommendedName>
        <fullName evidence="3">VOC domain-containing protein</fullName>
    </recommendedName>
</protein>
<evidence type="ECO:0000313" key="1">
    <source>
        <dbReference type="EMBL" id="SFU69818.1"/>
    </source>
</evidence>
<reference evidence="2" key="1">
    <citation type="submission" date="2016-10" db="EMBL/GenBank/DDBJ databases">
        <authorList>
            <person name="Varghese N."/>
            <person name="Submissions S."/>
        </authorList>
    </citation>
    <scope>NUCLEOTIDE SEQUENCE [LARGE SCALE GENOMIC DNA]</scope>
    <source>
        <strain evidence="2">CGMCC 1.11014</strain>
    </source>
</reference>
<dbReference type="Proteomes" id="UP000199391">
    <property type="component" value="Unassembled WGS sequence"/>
</dbReference>
<organism evidence="1 2">
    <name type="scientific">Pseudoduganella namucuonensis</name>
    <dbReference type="NCBI Taxonomy" id="1035707"/>
    <lineage>
        <taxon>Bacteria</taxon>
        <taxon>Pseudomonadati</taxon>
        <taxon>Pseudomonadota</taxon>
        <taxon>Betaproteobacteria</taxon>
        <taxon>Burkholderiales</taxon>
        <taxon>Oxalobacteraceae</taxon>
        <taxon>Telluria group</taxon>
        <taxon>Pseudoduganella</taxon>
    </lineage>
</organism>
<dbReference type="AlphaFoldDB" id="A0A1I7IA70"/>
<keyword evidence="2" id="KW-1185">Reference proteome</keyword>
<evidence type="ECO:0000313" key="2">
    <source>
        <dbReference type="Proteomes" id="UP000199391"/>
    </source>
</evidence>
<name>A0A1I7IA70_9BURK</name>
<gene>
    <name evidence="1" type="ORF">SAMN05216552_1007221</name>
</gene>
<accession>A0A1I7IA70</accession>
<dbReference type="EMBL" id="FPBO01000007">
    <property type="protein sequence ID" value="SFU69818.1"/>
    <property type="molecule type" value="Genomic_DNA"/>
</dbReference>
<sequence length="120" mass="13471">MMLKLIPKVFFDHMDEGLDLFVNCLGFEILHHDGGLAVVGRDGAKAYVMESPEYAAKDRPEIAIETDTIEEIHKDIAARRPDMLHPNVPRVTQRPWGALEFAVLDKTGVCIVFRQWPAAG</sequence>
<evidence type="ECO:0008006" key="3">
    <source>
        <dbReference type="Google" id="ProtNLM"/>
    </source>
</evidence>
<dbReference type="Gene3D" id="3.10.180.10">
    <property type="entry name" value="2,3-Dihydroxybiphenyl 1,2-Dioxygenase, domain 1"/>
    <property type="match status" value="1"/>
</dbReference>
<dbReference type="RefSeq" id="WP_093555434.1">
    <property type="nucleotide sequence ID" value="NZ_FPBO01000007.1"/>
</dbReference>